<gene>
    <name evidence="2" type="ORF">S01H4_38254</name>
</gene>
<proteinExistence type="predicted"/>
<keyword evidence="1" id="KW-0472">Membrane</keyword>
<keyword evidence="1" id="KW-0812">Transmembrane</keyword>
<feature type="transmembrane region" description="Helical" evidence="1">
    <location>
        <begin position="6"/>
        <end position="27"/>
    </location>
</feature>
<reference evidence="2" key="1">
    <citation type="journal article" date="2014" name="Front. Microbiol.">
        <title>High frequency of phylogenetically diverse reductive dehalogenase-homologous genes in deep subseafloor sedimentary metagenomes.</title>
        <authorList>
            <person name="Kawai M."/>
            <person name="Futagami T."/>
            <person name="Toyoda A."/>
            <person name="Takaki Y."/>
            <person name="Nishi S."/>
            <person name="Hori S."/>
            <person name="Arai W."/>
            <person name="Tsubouchi T."/>
            <person name="Morono Y."/>
            <person name="Uchiyama I."/>
            <person name="Ito T."/>
            <person name="Fujiyama A."/>
            <person name="Inagaki F."/>
            <person name="Takami H."/>
        </authorList>
    </citation>
    <scope>NUCLEOTIDE SEQUENCE</scope>
    <source>
        <strain evidence="2">Expedition CK06-06</strain>
    </source>
</reference>
<sequence length="43" mass="5173">NDLFLQITVSFLTFLSVSLILVTIFIFNRKDFLILWNILKREK</sequence>
<keyword evidence="1" id="KW-1133">Transmembrane helix</keyword>
<feature type="non-terminal residue" evidence="2">
    <location>
        <position position="1"/>
    </location>
</feature>
<name>X1DIX3_9ZZZZ</name>
<dbReference type="AlphaFoldDB" id="X1DIX3"/>
<comment type="caution">
    <text evidence="2">The sequence shown here is derived from an EMBL/GenBank/DDBJ whole genome shotgun (WGS) entry which is preliminary data.</text>
</comment>
<evidence type="ECO:0000313" key="2">
    <source>
        <dbReference type="EMBL" id="GAH04949.1"/>
    </source>
</evidence>
<evidence type="ECO:0000256" key="1">
    <source>
        <dbReference type="SAM" id="Phobius"/>
    </source>
</evidence>
<protein>
    <submittedName>
        <fullName evidence="2">Uncharacterized protein</fullName>
    </submittedName>
</protein>
<organism evidence="2">
    <name type="scientific">marine sediment metagenome</name>
    <dbReference type="NCBI Taxonomy" id="412755"/>
    <lineage>
        <taxon>unclassified sequences</taxon>
        <taxon>metagenomes</taxon>
        <taxon>ecological metagenomes</taxon>
    </lineage>
</organism>
<accession>X1DIX3</accession>
<dbReference type="EMBL" id="BART01020618">
    <property type="protein sequence ID" value="GAH04949.1"/>
    <property type="molecule type" value="Genomic_DNA"/>
</dbReference>